<protein>
    <submittedName>
        <fullName evidence="1">Uncharacterized protein</fullName>
    </submittedName>
</protein>
<proteinExistence type="predicted"/>
<sequence length="83" mass="8860">MEPITITIELDAGKSERAATIACTFLGHYSATCPTPAEHVVEYAMIQVAKHVEATERQLAADAARAAVPPFGEPPTINWPGVE</sequence>
<dbReference type="GeneID" id="11447684"/>
<organism evidence="1 2">
    <name type="scientific">Gordonia phage GTE7</name>
    <dbReference type="NCBI Taxonomy" id="1100814"/>
    <lineage>
        <taxon>Viruses</taxon>
        <taxon>Duplodnaviria</taxon>
        <taxon>Heunggongvirae</taxon>
        <taxon>Uroviricota</taxon>
        <taxon>Caudoviricetes</taxon>
        <taxon>Getseptimavirus</taxon>
        <taxon>Getseptimavirus GTE7</taxon>
    </lineage>
</organism>
<evidence type="ECO:0000313" key="2">
    <source>
        <dbReference type="Proteomes" id="UP000005878"/>
    </source>
</evidence>
<dbReference type="Proteomes" id="UP000005878">
    <property type="component" value="Segment"/>
</dbReference>
<dbReference type="RefSeq" id="YP_004934706.1">
    <property type="nucleotide sequence ID" value="NC_016166.1"/>
</dbReference>
<accession>G8FRZ8</accession>
<dbReference type="EMBL" id="JN035618">
    <property type="protein sequence ID" value="AER26548.1"/>
    <property type="molecule type" value="Genomic_DNA"/>
</dbReference>
<keyword evidence="2" id="KW-1185">Reference proteome</keyword>
<reference evidence="1 2" key="1">
    <citation type="journal article" date="2011" name="Appl. Environ. Microbiol.">
        <title>Prevention of Gordonia and Nocardia Stabilized Foam Formation by Using Bacteriophage GTE7.</title>
        <authorList>
            <person name="Petrovski S."/>
            <person name="Seviour R.J."/>
            <person name="Tillett D."/>
        </authorList>
    </citation>
    <scope>NUCLEOTIDE SEQUENCE [LARGE SCALE GENOMIC DNA]</scope>
</reference>
<evidence type="ECO:0000313" key="1">
    <source>
        <dbReference type="EMBL" id="AER26548.1"/>
    </source>
</evidence>
<dbReference type="KEGG" id="vg:11447684"/>
<name>G8FRZ8_9CAUD</name>